<feature type="domain" description="BIG2" evidence="2">
    <location>
        <begin position="1020"/>
        <end position="1099"/>
    </location>
</feature>
<dbReference type="InterPro" id="IPR045197">
    <property type="entry name" value="NUP210-like"/>
</dbReference>
<feature type="domain" description="BIG2" evidence="2">
    <location>
        <begin position="407"/>
        <end position="488"/>
    </location>
</feature>
<feature type="domain" description="BIG2" evidence="2">
    <location>
        <begin position="44"/>
        <end position="124"/>
    </location>
</feature>
<accession>E1SSE8</accession>
<feature type="domain" description="BIG2" evidence="2">
    <location>
        <begin position="668"/>
        <end position="749"/>
    </location>
</feature>
<dbReference type="Gene3D" id="2.60.40.1080">
    <property type="match status" value="13"/>
</dbReference>
<dbReference type="KEGG" id="fbl:Fbal_0778"/>
<feature type="domain" description="BIG2" evidence="2">
    <location>
        <begin position="1104"/>
        <end position="1193"/>
    </location>
</feature>
<evidence type="ECO:0000313" key="3">
    <source>
        <dbReference type="EMBL" id="ADN74988.1"/>
    </source>
</evidence>
<feature type="domain" description="BIG2" evidence="2">
    <location>
        <begin position="755"/>
        <end position="836"/>
    </location>
</feature>
<dbReference type="HOGENOM" id="CLU_005097_0_0_6"/>
<dbReference type="PROSITE" id="PS51257">
    <property type="entry name" value="PROKAR_LIPOPROTEIN"/>
    <property type="match status" value="1"/>
</dbReference>
<evidence type="ECO:0000256" key="1">
    <source>
        <dbReference type="SAM" id="MobiDB-lite"/>
    </source>
</evidence>
<dbReference type="STRING" id="550540.Fbal_0778"/>
<sequence length="1397" mass="141324">MIKEVNALMMGLFALLTLLTGCHAERAFDGVDGAKANPLVRIEITSTVPVGDESELWVGESMAFMATGVYQDGGRRDISNQVTWTSANSAVAEIAPSGLLTGREPGNTSVLASFQGLSSNVVAVQVNALQVLAISVTPDTVSVAPQGSEPLTAMATYGDGSQADVTERVSWQIGDETVAVLSQSGVVTGLQNGSTTATAALDGVSSNVVAITVSDGGGSGLGGNPLVSLQITPTPVTTNGVSELTLAKGNVQPFAAVGIYKDGTSETLTNKVNWIASDSAVADLSAKGVLTALKPGSMVVRAELSGIESNAVTITVTSAVITEIQVTPADVVLAKGQGRALRAVATYSDHTSAEISEAVQWLVVDSAIVTVSTRGELTAHRVGTTTVTAVLGEVSSNPVAVTVTDAVIRRIQLTPSPVALAKGQQQAMTAMAIFSDNSSADITATVSWMVADMGIIGLSPNGMLRALEKGSTTLSASQNGVVSNVVAVTVSDAVVTAIQVTPASLAIAKGNRRQMTALATYSDNSVADVSTMVTWASMDTEVATVTTTGLLRGMAVGDTEVTATLAGITSNRAEVAVSAAVVTAIQVTPASLTLAKGQRQSLTAMATYSDGHTQEVTDLVAWHADDRDVATVSTAGELVAVDVGNTEVTAWLDGVQSNGVSVELTAAVITALQVTPSPLSLAKGRQQPLVATARYSDNTTANVTSSATWVSADTARVTVTATGLLSAVGLGDTTVTASLSGVTSNRVAVTVTAAVITAIQVTPSPVQLAKGNRADLTAMASYSDGTSADVTASVAWRSADTAIATVADTGQLTAVAAGSTSVTARQAGVTSNVVQVEVGAAAITAIQVTPAAVTLAKGNGTQLSAMATYSDGTTVDVTTEVDWISQQSGVATITASGRLQGVAQGSTRITASKGGVSSNAVPVEVTTAVITAIQVTPASLSLAKGARESLVATAIYSDGSSVDISTSASWVSTETGVATITDSGLLSAVAQGTSAVTAAKEGVISNTVGVTVTAAVVVSIDAKPDLPGLEIVKGLTGQATAEATYSDGTKADVTSLVAWQSTNTGLATVSTTGLVSGVASGETTVTAAYRGYSDTVKVVVSAAQLVEVILAPSPLSLMQGQSQNLTVTGRYSDGTQQDLLAGSQSISWSVGDGTLLSVSDGGVITAGSTTGSTTLGAIVDGISSNQVDVTVSQLVSVCGHTQGNPIGTGPGGGINDTDSFNGFGDCLKVRQITDPNDGVDKWFSGAASTNFAGGLGYQQQDSADNSGDTYGETFHTGIYAGFRHDGQGVAGPASGDESVASVGGQADRWCQKLAAIGFAGRDNWRLATLAELIALYEYDNAADESLYSRFGWPYSRVYWSQSLEGTSGYQIVDMNDGTQSSLSESESAYTPCVAPLP</sequence>
<feature type="domain" description="BIG2" evidence="2">
    <location>
        <begin position="581"/>
        <end position="662"/>
    </location>
</feature>
<dbReference type="SMART" id="SM00635">
    <property type="entry name" value="BID_2"/>
    <property type="match status" value="13"/>
</dbReference>
<dbReference type="InterPro" id="IPR008964">
    <property type="entry name" value="Invasin/intimin_cell_adhesion"/>
</dbReference>
<feature type="domain" description="BIG2" evidence="2">
    <location>
        <begin position="494"/>
        <end position="575"/>
    </location>
</feature>
<protein>
    <submittedName>
        <fullName evidence="3">Ig domain protein group 2 domain protein</fullName>
    </submittedName>
</protein>
<dbReference type="PANTHER" id="PTHR23019">
    <property type="entry name" value="NUCLEAR PORE MEMBRANE GLYCOPROTEIN GP210-RELATED"/>
    <property type="match status" value="1"/>
</dbReference>
<dbReference type="Proteomes" id="UP000006683">
    <property type="component" value="Chromosome"/>
</dbReference>
<dbReference type="SUPFAM" id="SSF49373">
    <property type="entry name" value="Invasin/intimin cell-adhesion fragments"/>
    <property type="match status" value="10"/>
</dbReference>
<dbReference type="eggNOG" id="COG5492">
    <property type="taxonomic scope" value="Bacteria"/>
</dbReference>
<feature type="domain" description="BIG2" evidence="2">
    <location>
        <begin position="232"/>
        <end position="314"/>
    </location>
</feature>
<name>E1SSE8_FERBD</name>
<dbReference type="Pfam" id="PF02368">
    <property type="entry name" value="Big_2"/>
    <property type="match status" value="9"/>
</dbReference>
<evidence type="ECO:0000259" key="2">
    <source>
        <dbReference type="SMART" id="SM00635"/>
    </source>
</evidence>
<feature type="domain" description="BIG2" evidence="2">
    <location>
        <begin position="842"/>
        <end position="923"/>
    </location>
</feature>
<dbReference type="InterPro" id="IPR003343">
    <property type="entry name" value="Big_2"/>
</dbReference>
<organism evidence="3 4">
    <name type="scientific">Ferrimonas balearica (strain DSM 9799 / CCM 4581 / KCTC 23876 / PAT)</name>
    <dbReference type="NCBI Taxonomy" id="550540"/>
    <lineage>
        <taxon>Bacteria</taxon>
        <taxon>Pseudomonadati</taxon>
        <taxon>Pseudomonadota</taxon>
        <taxon>Gammaproteobacteria</taxon>
        <taxon>Alteromonadales</taxon>
        <taxon>Ferrimonadaceae</taxon>
        <taxon>Ferrimonas</taxon>
    </lineage>
</organism>
<feature type="domain" description="BIG2" evidence="2">
    <location>
        <begin position="320"/>
        <end position="401"/>
    </location>
</feature>
<feature type="compositionally biased region" description="Polar residues" evidence="1">
    <location>
        <begin position="1378"/>
        <end position="1388"/>
    </location>
</feature>
<dbReference type="PANTHER" id="PTHR23019:SF0">
    <property type="entry name" value="NUCLEAR PORE MEMBRANE GLYCOPROTEIN 210"/>
    <property type="match status" value="1"/>
</dbReference>
<proteinExistence type="predicted"/>
<keyword evidence="4" id="KW-1185">Reference proteome</keyword>
<feature type="region of interest" description="Disordered" evidence="1">
    <location>
        <begin position="1378"/>
        <end position="1397"/>
    </location>
</feature>
<feature type="domain" description="BIG2" evidence="2">
    <location>
        <begin position="130"/>
        <end position="211"/>
    </location>
</feature>
<dbReference type="GeneID" id="67181017"/>
<dbReference type="EMBL" id="CP002209">
    <property type="protein sequence ID" value="ADN74988.1"/>
    <property type="molecule type" value="Genomic_DNA"/>
</dbReference>
<reference evidence="3 4" key="1">
    <citation type="journal article" date="2010" name="Stand. Genomic Sci.">
        <title>Complete genome sequence of Ferrimonas balearica type strain (PAT).</title>
        <authorList>
            <person name="Nolan M."/>
            <person name="Sikorski J."/>
            <person name="Davenport K."/>
            <person name="Lucas S."/>
            <person name="Glavina Del Rio T."/>
            <person name="Tice H."/>
            <person name="Cheng J."/>
            <person name="Goodwin L."/>
            <person name="Pitluck S."/>
            <person name="Liolios K."/>
            <person name="Ivanova N."/>
            <person name="Mavromatis K."/>
            <person name="Ovchinnikova G."/>
            <person name="Pati A."/>
            <person name="Chen A."/>
            <person name="Palaniappan K."/>
            <person name="Land M."/>
            <person name="Hauser L."/>
            <person name="Chang Y."/>
            <person name="Jeffries C."/>
            <person name="Tapia R."/>
            <person name="Brettin T."/>
            <person name="Detter J."/>
            <person name="Han C."/>
            <person name="Yasawong M."/>
            <person name="Rohde M."/>
            <person name="Tindall B."/>
            <person name="Goker M."/>
            <person name="Woyke T."/>
            <person name="Bristow J."/>
            <person name="Eisen J."/>
            <person name="Markowitz V."/>
            <person name="Hugenholtz P."/>
            <person name="Kyrpides N."/>
            <person name="Klenk H."/>
            <person name="Lapidus A."/>
        </authorList>
    </citation>
    <scope>NUCLEOTIDE SEQUENCE [LARGE SCALE GENOMIC DNA]</scope>
    <source>
        <strain evidence="4">DSM 9799 / CCM 4581 / KCTC 23876 / PAT</strain>
    </source>
</reference>
<feature type="domain" description="BIG2" evidence="2">
    <location>
        <begin position="929"/>
        <end position="1018"/>
    </location>
</feature>
<dbReference type="RefSeq" id="WP_013344294.1">
    <property type="nucleotide sequence ID" value="NC_014541.1"/>
</dbReference>
<evidence type="ECO:0000313" key="4">
    <source>
        <dbReference type="Proteomes" id="UP000006683"/>
    </source>
</evidence>
<gene>
    <name evidence="3" type="ordered locus">Fbal_0778</name>
</gene>